<dbReference type="InterPro" id="IPR001245">
    <property type="entry name" value="Ser-Thr/Tyr_kinase_cat_dom"/>
</dbReference>
<evidence type="ECO:0000313" key="18">
    <source>
        <dbReference type="Proteomes" id="UP000077755"/>
    </source>
</evidence>
<feature type="domain" description="Bulb-type lectin" evidence="15">
    <location>
        <begin position="36"/>
        <end position="161"/>
    </location>
</feature>
<comment type="catalytic activity">
    <reaction evidence="11 13">
        <text>L-threonyl-[protein] + ATP = O-phospho-L-threonyl-[protein] + ADP + H(+)</text>
        <dbReference type="Rhea" id="RHEA:46608"/>
        <dbReference type="Rhea" id="RHEA-COMP:11060"/>
        <dbReference type="Rhea" id="RHEA-COMP:11605"/>
        <dbReference type="ChEBI" id="CHEBI:15378"/>
        <dbReference type="ChEBI" id="CHEBI:30013"/>
        <dbReference type="ChEBI" id="CHEBI:30616"/>
        <dbReference type="ChEBI" id="CHEBI:61977"/>
        <dbReference type="ChEBI" id="CHEBI:456216"/>
        <dbReference type="EC" id="2.7.11.1"/>
    </reaction>
</comment>
<dbReference type="Pfam" id="PF08276">
    <property type="entry name" value="PAN_2"/>
    <property type="match status" value="1"/>
</dbReference>
<protein>
    <recommendedName>
        <fullName evidence="13">Receptor-like serine/threonine-protein kinase</fullName>
        <ecNumber evidence="13">2.7.11.1</ecNumber>
    </recommendedName>
</protein>
<comment type="similarity">
    <text evidence="13">Belongs to the protein kinase superfamily. Ser/Thr protein kinase family.</text>
</comment>
<dbReference type="CDD" id="cd00028">
    <property type="entry name" value="B_lectin"/>
    <property type="match status" value="1"/>
</dbReference>
<keyword evidence="2" id="KW-0472">Membrane</keyword>
<dbReference type="Pfam" id="PF07714">
    <property type="entry name" value="PK_Tyr_Ser-Thr"/>
    <property type="match status" value="1"/>
</dbReference>
<comment type="subcellular location">
    <subcellularLocation>
        <location evidence="1">Cell membrane</location>
        <topology evidence="1">Single-pass type I membrane protein</topology>
    </subcellularLocation>
</comment>
<evidence type="ECO:0000256" key="8">
    <source>
        <dbReference type="ARBA" id="ARBA00022840"/>
    </source>
</evidence>
<reference evidence="17" key="2">
    <citation type="submission" date="2022-03" db="EMBL/GenBank/DDBJ databases">
        <title>Draft title - Genomic analysis of global carrot germplasm unveils the trajectory of domestication and the origin of high carotenoid orange carrot.</title>
        <authorList>
            <person name="Iorizzo M."/>
            <person name="Ellison S."/>
            <person name="Senalik D."/>
            <person name="Macko-Podgorni A."/>
            <person name="Grzebelus D."/>
            <person name="Bostan H."/>
            <person name="Rolling W."/>
            <person name="Curaba J."/>
            <person name="Simon P."/>
        </authorList>
    </citation>
    <scope>NUCLEOTIDE SEQUENCE</scope>
    <source>
        <tissue evidence="17">Leaf</tissue>
    </source>
</reference>
<name>A0AAF1AJX5_DAUCS</name>
<keyword evidence="8 13" id="KW-0067">ATP-binding</keyword>
<evidence type="ECO:0000259" key="15">
    <source>
        <dbReference type="PROSITE" id="PS50927"/>
    </source>
</evidence>
<evidence type="ECO:0000259" key="16">
    <source>
        <dbReference type="PROSITE" id="PS50948"/>
    </source>
</evidence>
<dbReference type="AlphaFoldDB" id="A0AAF1AJX5"/>
<evidence type="ECO:0000256" key="4">
    <source>
        <dbReference type="ARBA" id="ARBA00022679"/>
    </source>
</evidence>
<dbReference type="EMBL" id="CP093343">
    <property type="protein sequence ID" value="WOG85363.1"/>
    <property type="molecule type" value="Genomic_DNA"/>
</dbReference>
<dbReference type="InterPro" id="IPR001480">
    <property type="entry name" value="Bulb-type_lectin_dom"/>
</dbReference>
<dbReference type="Pfam" id="PF00954">
    <property type="entry name" value="S_locus_glycop"/>
    <property type="match status" value="1"/>
</dbReference>
<sequence length="835" mass="93628">MWQVRSVGCTITRSRFFVCVWLCLIMVDDICLSNEINKLLRGQSLSPDQFIVSNNGIFQLGFFATNKPAPNLYLGVWYKGFANRTTVWVANREKPLLESLSSKLEISDDGNIVLLDESTSIVLTEVTEKSFLPNSVEAVLLDDGNFVLRESSKPSVIYWQSFGHPTDTWLPGAKLRTDSLLTSWKNSEDPSSGLFSVRIDVSKDKEYSLIMEWNKSTRFSSSGIWKNKIFSLIPELNYISDFRFVSGENETYFSYSIYNPKTISRLVIDVSGQLKQFNSFRENPLWSTTLVEEPPEAYAICGPYGILNLSASCECLPGFQQPLSPGLDDFRDGCTREKPLKCENSSSNGKKDEFKRIPNVNVYSNSVLHPAQSMKNCEIACTKSCSCIAYMYHNSKCLVWENILLNLTQVSDGHNNRYDLYVKLAASEKANGVAWIVSATVASLVALVSGGCLCRFWICKGQDTGKEDLRKDLQYYDFSSSSNATDEKRNKNKLTIAGKRDDELPLFSFKSVSAATENFSVENKLGQGGFGPVYKGKTIAGQEIAIKRLSRRSGQGLEEFRNEIALISKLQHLNLVKLLGYCIEEDENILIYEYMPNKSLDFFLFDSSKQHLLVWEARIQIIEGIAQGLLYLHQYSRVRIIHRDLKASNILLDGEMNPKISDFGMARIFGGNDSRANTMRIVGTFGYMAPEYALEGHYSIKSDVFSFGVLLLEIISGKKNTGFYNSDSLNLLGHAWKLWNDDRAVELMDPALGSPSSVYTLMRYINIGLLCVQGKPADRPSMSKIIPMLNSDLIPLPAPTEPAFTTNHTVKPEVLLSGGENCTLNGLTVSRIEPR</sequence>
<evidence type="ECO:0000256" key="1">
    <source>
        <dbReference type="ARBA" id="ARBA00004251"/>
    </source>
</evidence>
<keyword evidence="18" id="KW-1185">Reference proteome</keyword>
<dbReference type="InterPro" id="IPR024171">
    <property type="entry name" value="SRK-like_kinase"/>
</dbReference>
<dbReference type="GO" id="GO:0005886">
    <property type="term" value="C:plasma membrane"/>
    <property type="evidence" value="ECO:0007669"/>
    <property type="project" value="UniProtKB-SubCell"/>
</dbReference>
<dbReference type="PANTHER" id="PTHR27002">
    <property type="entry name" value="RECEPTOR-LIKE SERINE/THREONINE-PROTEIN KINASE SD1-8"/>
    <property type="match status" value="1"/>
</dbReference>
<evidence type="ECO:0000259" key="14">
    <source>
        <dbReference type="PROSITE" id="PS50011"/>
    </source>
</evidence>
<dbReference type="InterPro" id="IPR011009">
    <property type="entry name" value="Kinase-like_dom_sf"/>
</dbReference>
<dbReference type="InterPro" id="IPR000719">
    <property type="entry name" value="Prot_kinase_dom"/>
</dbReference>
<dbReference type="SUPFAM" id="SSF56112">
    <property type="entry name" value="Protein kinase-like (PK-like)"/>
    <property type="match status" value="1"/>
</dbReference>
<evidence type="ECO:0000256" key="11">
    <source>
        <dbReference type="ARBA" id="ARBA00047899"/>
    </source>
</evidence>
<dbReference type="SUPFAM" id="SSF51110">
    <property type="entry name" value="alpha-D-mannose-specific plant lectins"/>
    <property type="match status" value="1"/>
</dbReference>
<dbReference type="PIRSF" id="PIRSF000641">
    <property type="entry name" value="SRK"/>
    <property type="match status" value="1"/>
</dbReference>
<evidence type="ECO:0000256" key="5">
    <source>
        <dbReference type="ARBA" id="ARBA00022729"/>
    </source>
</evidence>
<dbReference type="PROSITE" id="PS50011">
    <property type="entry name" value="PROTEIN_KINASE_DOM"/>
    <property type="match status" value="1"/>
</dbReference>
<comment type="catalytic activity">
    <reaction evidence="12 13">
        <text>L-seryl-[protein] + ATP = O-phospho-L-seryl-[protein] + ADP + H(+)</text>
        <dbReference type="Rhea" id="RHEA:17989"/>
        <dbReference type="Rhea" id="RHEA-COMP:9863"/>
        <dbReference type="Rhea" id="RHEA-COMP:11604"/>
        <dbReference type="ChEBI" id="CHEBI:15378"/>
        <dbReference type="ChEBI" id="CHEBI:29999"/>
        <dbReference type="ChEBI" id="CHEBI:30616"/>
        <dbReference type="ChEBI" id="CHEBI:83421"/>
        <dbReference type="ChEBI" id="CHEBI:456216"/>
        <dbReference type="EC" id="2.7.11.1"/>
    </reaction>
</comment>
<reference evidence="17" key="1">
    <citation type="journal article" date="2016" name="Nat. Genet.">
        <title>A high-quality carrot genome assembly provides new insights into carotenoid accumulation and asterid genome evolution.</title>
        <authorList>
            <person name="Iorizzo M."/>
            <person name="Ellison S."/>
            <person name="Senalik D."/>
            <person name="Zeng P."/>
            <person name="Satapoomin P."/>
            <person name="Huang J."/>
            <person name="Bowman M."/>
            <person name="Iovene M."/>
            <person name="Sanseverino W."/>
            <person name="Cavagnaro P."/>
            <person name="Yildiz M."/>
            <person name="Macko-Podgorni A."/>
            <person name="Moranska E."/>
            <person name="Grzebelus E."/>
            <person name="Grzebelus D."/>
            <person name="Ashrafi H."/>
            <person name="Zheng Z."/>
            <person name="Cheng S."/>
            <person name="Spooner D."/>
            <person name="Van Deynze A."/>
            <person name="Simon P."/>
        </authorList>
    </citation>
    <scope>NUCLEOTIDE SEQUENCE</scope>
    <source>
        <tissue evidence="17">Leaf</tissue>
    </source>
</reference>
<dbReference type="Gene3D" id="3.30.200.20">
    <property type="entry name" value="Phosphorylase Kinase, domain 1"/>
    <property type="match status" value="1"/>
</dbReference>
<evidence type="ECO:0000256" key="2">
    <source>
        <dbReference type="ARBA" id="ARBA00022475"/>
    </source>
</evidence>
<keyword evidence="3 13" id="KW-0723">Serine/threonine-protein kinase</keyword>
<dbReference type="PANTHER" id="PTHR27002:SF812">
    <property type="entry name" value="RECEPTOR-LIKE SERINE_THREONINE-PROTEIN KINASE"/>
    <property type="match status" value="1"/>
</dbReference>
<dbReference type="Pfam" id="PF01453">
    <property type="entry name" value="B_lectin"/>
    <property type="match status" value="1"/>
</dbReference>
<dbReference type="InterPro" id="IPR003609">
    <property type="entry name" value="Pan_app"/>
</dbReference>
<dbReference type="InterPro" id="IPR008271">
    <property type="entry name" value="Ser/Thr_kinase_AS"/>
</dbReference>
<keyword evidence="7 13" id="KW-0418">Kinase</keyword>
<dbReference type="PROSITE" id="PS00108">
    <property type="entry name" value="PROTEIN_KINASE_ST"/>
    <property type="match status" value="1"/>
</dbReference>
<proteinExistence type="inferred from homology"/>
<keyword evidence="10" id="KW-0325">Glycoprotein</keyword>
<evidence type="ECO:0000256" key="7">
    <source>
        <dbReference type="ARBA" id="ARBA00022777"/>
    </source>
</evidence>
<keyword evidence="4 13" id="KW-0808">Transferase</keyword>
<dbReference type="GO" id="GO:0005524">
    <property type="term" value="F:ATP binding"/>
    <property type="evidence" value="ECO:0007669"/>
    <property type="project" value="UniProtKB-KW"/>
</dbReference>
<evidence type="ECO:0000313" key="17">
    <source>
        <dbReference type="EMBL" id="WOG85363.1"/>
    </source>
</evidence>
<evidence type="ECO:0000256" key="3">
    <source>
        <dbReference type="ARBA" id="ARBA00022527"/>
    </source>
</evidence>
<dbReference type="PROSITE" id="PS50948">
    <property type="entry name" value="PAN"/>
    <property type="match status" value="1"/>
</dbReference>
<dbReference type="GO" id="GO:0004674">
    <property type="term" value="F:protein serine/threonine kinase activity"/>
    <property type="evidence" value="ECO:0007669"/>
    <property type="project" value="UniProtKB-KW"/>
</dbReference>
<dbReference type="EC" id="2.7.11.1" evidence="13"/>
<feature type="domain" description="Protein kinase" evidence="14">
    <location>
        <begin position="519"/>
        <end position="794"/>
    </location>
</feature>
<evidence type="ECO:0000256" key="6">
    <source>
        <dbReference type="ARBA" id="ARBA00022741"/>
    </source>
</evidence>
<evidence type="ECO:0000256" key="9">
    <source>
        <dbReference type="ARBA" id="ARBA00023157"/>
    </source>
</evidence>
<evidence type="ECO:0000256" key="12">
    <source>
        <dbReference type="ARBA" id="ARBA00048679"/>
    </source>
</evidence>
<keyword evidence="6 13" id="KW-0547">Nucleotide-binding</keyword>
<dbReference type="InterPro" id="IPR000858">
    <property type="entry name" value="S_locus_glycoprot_dom"/>
</dbReference>
<keyword evidence="2" id="KW-1003">Cell membrane</keyword>
<dbReference type="FunFam" id="1.10.510.10:FF:000060">
    <property type="entry name" value="G-type lectin S-receptor-like serine/threonine-protein kinase"/>
    <property type="match status" value="1"/>
</dbReference>
<evidence type="ECO:0000256" key="13">
    <source>
        <dbReference type="PIRNR" id="PIRNR000641"/>
    </source>
</evidence>
<dbReference type="Gene3D" id="2.90.10.10">
    <property type="entry name" value="Bulb-type lectin domain"/>
    <property type="match status" value="1"/>
</dbReference>
<gene>
    <name evidence="17" type="ORF">DCAR_0104551</name>
</gene>
<organism evidence="17 18">
    <name type="scientific">Daucus carota subsp. sativus</name>
    <name type="common">Carrot</name>
    <dbReference type="NCBI Taxonomy" id="79200"/>
    <lineage>
        <taxon>Eukaryota</taxon>
        <taxon>Viridiplantae</taxon>
        <taxon>Streptophyta</taxon>
        <taxon>Embryophyta</taxon>
        <taxon>Tracheophyta</taxon>
        <taxon>Spermatophyta</taxon>
        <taxon>Magnoliopsida</taxon>
        <taxon>eudicotyledons</taxon>
        <taxon>Gunneridae</taxon>
        <taxon>Pentapetalae</taxon>
        <taxon>asterids</taxon>
        <taxon>campanulids</taxon>
        <taxon>Apiales</taxon>
        <taxon>Apiaceae</taxon>
        <taxon>Apioideae</taxon>
        <taxon>Scandiceae</taxon>
        <taxon>Daucinae</taxon>
        <taxon>Daucus</taxon>
        <taxon>Daucus sect. Daucus</taxon>
    </lineage>
</organism>
<dbReference type="SMART" id="SM00220">
    <property type="entry name" value="S_TKc"/>
    <property type="match status" value="1"/>
</dbReference>
<dbReference type="CDD" id="cd01098">
    <property type="entry name" value="PAN_AP_plant"/>
    <property type="match status" value="1"/>
</dbReference>
<feature type="domain" description="Apple" evidence="16">
    <location>
        <begin position="342"/>
        <end position="425"/>
    </location>
</feature>
<dbReference type="PROSITE" id="PS50927">
    <property type="entry name" value="BULB_LECTIN"/>
    <property type="match status" value="1"/>
</dbReference>
<accession>A0AAF1AJX5</accession>
<dbReference type="InterPro" id="IPR036426">
    <property type="entry name" value="Bulb-type_lectin_dom_sf"/>
</dbReference>
<evidence type="ECO:0000256" key="10">
    <source>
        <dbReference type="ARBA" id="ARBA00023180"/>
    </source>
</evidence>
<keyword evidence="5" id="KW-0732">Signal</keyword>
<dbReference type="Proteomes" id="UP000077755">
    <property type="component" value="Chromosome 1"/>
</dbReference>
<dbReference type="SMART" id="SM00108">
    <property type="entry name" value="B_lectin"/>
    <property type="match status" value="1"/>
</dbReference>
<dbReference type="CDD" id="cd14066">
    <property type="entry name" value="STKc_IRAK"/>
    <property type="match status" value="1"/>
</dbReference>
<keyword evidence="9" id="KW-1015">Disulfide bond</keyword>
<dbReference type="FunFam" id="3.30.200.20:FF:000951">
    <property type="entry name" value="Uncharacterized protein"/>
    <property type="match status" value="1"/>
</dbReference>
<dbReference type="GO" id="GO:0048544">
    <property type="term" value="P:recognition of pollen"/>
    <property type="evidence" value="ECO:0007669"/>
    <property type="project" value="InterPro"/>
</dbReference>
<dbReference type="SMART" id="SM00473">
    <property type="entry name" value="PAN_AP"/>
    <property type="match status" value="1"/>
</dbReference>
<dbReference type="Gene3D" id="1.10.510.10">
    <property type="entry name" value="Transferase(Phosphotransferase) domain 1"/>
    <property type="match status" value="1"/>
</dbReference>